<evidence type="ECO:0000313" key="2">
    <source>
        <dbReference type="EMBL" id="ORY08852.1"/>
    </source>
</evidence>
<dbReference type="OrthoDB" id="3797824at2759"/>
<feature type="compositionally biased region" description="Basic and acidic residues" evidence="1">
    <location>
        <begin position="95"/>
        <end position="107"/>
    </location>
</feature>
<feature type="region of interest" description="Disordered" evidence="1">
    <location>
        <begin position="39"/>
        <end position="178"/>
    </location>
</feature>
<accession>A0A1Y1ZEZ3</accession>
<dbReference type="Proteomes" id="UP000193144">
    <property type="component" value="Unassembled WGS sequence"/>
</dbReference>
<feature type="compositionally biased region" description="Polar residues" evidence="1">
    <location>
        <begin position="64"/>
        <end position="79"/>
    </location>
</feature>
<comment type="caution">
    <text evidence="2">The sequence shown here is derived from an EMBL/GenBank/DDBJ whole genome shotgun (WGS) entry which is preliminary data.</text>
</comment>
<keyword evidence="3" id="KW-1185">Reference proteome</keyword>
<dbReference type="AlphaFoldDB" id="A0A1Y1ZEZ3"/>
<dbReference type="EMBL" id="MCFA01000094">
    <property type="protein sequence ID" value="ORY08852.1"/>
    <property type="molecule type" value="Genomic_DNA"/>
</dbReference>
<sequence>MIQRNICPSMGVIRRPLACKIAPITNRAIRFFHASLRRLEEGSSSNSPPTPDGSISREPRKVRTQNAFRQVAGLSQGSQDAPEVTILSPSGRPLIRREATDAPEHSSRPRPPPGTMVRAPSTLRITRNATGGTVPGPNLNARTKSAPDAPRSAGRRNENAPKQRDRKGSAAEEAADEEFKLEDTLSDGMVQQLLRLQRQEWDRVPYKPMYTKGSPAIAELIKSSKEIFKGEVPQKKMPGRLEYVLGIQHMHGA</sequence>
<proteinExistence type="predicted"/>
<evidence type="ECO:0000313" key="3">
    <source>
        <dbReference type="Proteomes" id="UP000193144"/>
    </source>
</evidence>
<organism evidence="2 3">
    <name type="scientific">Clohesyomyces aquaticus</name>
    <dbReference type="NCBI Taxonomy" id="1231657"/>
    <lineage>
        <taxon>Eukaryota</taxon>
        <taxon>Fungi</taxon>
        <taxon>Dikarya</taxon>
        <taxon>Ascomycota</taxon>
        <taxon>Pezizomycotina</taxon>
        <taxon>Dothideomycetes</taxon>
        <taxon>Pleosporomycetidae</taxon>
        <taxon>Pleosporales</taxon>
        <taxon>Lindgomycetaceae</taxon>
        <taxon>Clohesyomyces</taxon>
    </lineage>
</organism>
<gene>
    <name evidence="2" type="ORF">BCR34DRAFT_387640</name>
</gene>
<feature type="compositionally biased region" description="Basic and acidic residues" evidence="1">
    <location>
        <begin position="155"/>
        <end position="170"/>
    </location>
</feature>
<reference evidence="2 3" key="1">
    <citation type="submission" date="2016-07" db="EMBL/GenBank/DDBJ databases">
        <title>Pervasive Adenine N6-methylation of Active Genes in Fungi.</title>
        <authorList>
            <consortium name="DOE Joint Genome Institute"/>
            <person name="Mondo S.J."/>
            <person name="Dannebaum R.O."/>
            <person name="Kuo R.C."/>
            <person name="Labutti K."/>
            <person name="Haridas S."/>
            <person name="Kuo A."/>
            <person name="Salamov A."/>
            <person name="Ahrendt S.R."/>
            <person name="Lipzen A."/>
            <person name="Sullivan W."/>
            <person name="Andreopoulos W.B."/>
            <person name="Clum A."/>
            <person name="Lindquist E."/>
            <person name="Daum C."/>
            <person name="Ramamoorthy G.K."/>
            <person name="Gryganskyi A."/>
            <person name="Culley D."/>
            <person name="Magnuson J.K."/>
            <person name="James T.Y."/>
            <person name="O'Malley M.A."/>
            <person name="Stajich J.E."/>
            <person name="Spatafora J.W."/>
            <person name="Visel A."/>
            <person name="Grigoriev I.V."/>
        </authorList>
    </citation>
    <scope>NUCLEOTIDE SEQUENCE [LARGE SCALE GENOMIC DNA]</scope>
    <source>
        <strain evidence="2 3">CBS 115471</strain>
    </source>
</reference>
<evidence type="ECO:0000256" key="1">
    <source>
        <dbReference type="SAM" id="MobiDB-lite"/>
    </source>
</evidence>
<protein>
    <submittedName>
        <fullName evidence="2">Uncharacterized protein</fullName>
    </submittedName>
</protein>
<name>A0A1Y1ZEZ3_9PLEO</name>